<dbReference type="NCBIfam" id="TIGR01168">
    <property type="entry name" value="YSIRK_signal"/>
    <property type="match status" value="1"/>
</dbReference>
<evidence type="ECO:0000313" key="8">
    <source>
        <dbReference type="EMBL" id="EKW99531.1"/>
    </source>
</evidence>
<protein>
    <submittedName>
        <fullName evidence="8">Putative mucus binding protein</fullName>
    </submittedName>
</protein>
<keyword evidence="1" id="KW-0134">Cell wall</keyword>
<dbReference type="Pfam" id="PF17966">
    <property type="entry name" value="Muc_B2"/>
    <property type="match status" value="4"/>
</dbReference>
<dbReference type="InterPro" id="IPR019931">
    <property type="entry name" value="LPXTG_anchor"/>
</dbReference>
<organism evidence="8 9">
    <name type="scientific">Ligilactobacillus saerimneri 30a</name>
    <dbReference type="NCBI Taxonomy" id="1227363"/>
    <lineage>
        <taxon>Bacteria</taxon>
        <taxon>Bacillati</taxon>
        <taxon>Bacillota</taxon>
        <taxon>Bacilli</taxon>
        <taxon>Lactobacillales</taxon>
        <taxon>Lactobacillaceae</taxon>
        <taxon>Ligilactobacillus</taxon>
    </lineage>
</organism>
<feature type="transmembrane region" description="Helical" evidence="6">
    <location>
        <begin position="2254"/>
        <end position="2272"/>
    </location>
</feature>
<dbReference type="Gene3D" id="3.10.20.320">
    <property type="entry name" value="Putative peptidoglycan bound protein (lpxtg motif)"/>
    <property type="match status" value="2"/>
</dbReference>
<keyword evidence="4" id="KW-0572">Peptidoglycan-anchor</keyword>
<evidence type="ECO:0000259" key="7">
    <source>
        <dbReference type="PROSITE" id="PS50847"/>
    </source>
</evidence>
<evidence type="ECO:0000256" key="5">
    <source>
        <dbReference type="SAM" id="MobiDB-lite"/>
    </source>
</evidence>
<feature type="compositionally biased region" description="Basic and acidic residues" evidence="5">
    <location>
        <begin position="2235"/>
        <end position="2244"/>
    </location>
</feature>
<feature type="region of interest" description="Disordered" evidence="5">
    <location>
        <begin position="85"/>
        <end position="154"/>
    </location>
</feature>
<dbReference type="InterPro" id="IPR041495">
    <property type="entry name" value="Mub_B2"/>
</dbReference>
<sequence length="2276" mass="249655">MLGKRSRRNLNFPPLGEKQNRYGIRKKTIGTVSVLLGSFFLVNSGSFVKADNISDATSNQVVNKETSSPDVTSRQDTTVVLANKANTANTDATSSNSQATAGNANTTNETTTTTNNPGQSDTTSVDNKTAQPTTTQGKQPTSTNTPASSTVRAKRAVANQAEIIDENEASSNVTLNHGDSGNRAISVIVAANRDDEFTVEVPYIFTGTTDRSLDGKYDVTSSVTKVTDPGFATNKNFQDTTFTYHIKQKSSTTFNLTLNPTISDWGFFAEGTKFYVILKKNGVEVGRLTYTIGEKAQFINATPLFDDNQKGPLSVNEKYPIAIALNNNGAKDGNQFSGTINLDVPAGFVVDANNFGLVAGQNIGDDDKTFYTLVNNPEYLKVEQAGAGSPVTITFNNLDQSLLNGNEIVLFGSYQNNLAAENNNFQATVTYHVTNKNNDHNATDKDLVFTGDVKHVGLAVTGQKAPDLEASYTVDEKNNIFVDKVNNGKHDTDNPYLDYQQERAIQVFNKGNEEQTNVKVHFIVEEGTVFVKRNGQYGINIQTNQKNRIASVMVTLANGQKVQLGVNQGDTSTFVTFPAGSGINEDGSNITAIDFVFDNIIAGTKVLATYNSNGILNKKDGDHADYQLMFNSDQVSDTVDVKQELTVKNPASKSILFTGGVFGFKDGAYQPTDTVNNGNKAEIRYVLQNATAPTNDSSSYIIVIPKGFDIDKNDIHITQVSQWVGGAPDDLLKNKLATLTDLGYIGKNGEHVFRIDLTFTPSYGRPVWVGGATPQSTMTITANKKQLPGRYQYKNPGEVKGNDVVGYWADRSEAIKNNPKLKDEKGQELLYKVDDVNHASDQAKDFTFKNGDQYKLISMIYGLPGANNGLNYILTSPSTYGKDNRIKGDLNVDYSSEDPEDTPATNNYDTAHKKDGYTGDLVLINYLSDKGTSKYSYNVIDLPDLDSGDLITMHLTGKGTDKVEIDNSGNGTLKFSTKHFTGKVVTVDDLKDFVTADQVKDWSQIKAVMLQSDVMKPYALAKAELGYIITGMQDGVSLANLKIREVFSGDLTSSTGISEMPYNDNESSLKLSVQRYVDVTTKWVDDDNNSNPLKQDNVDFIKSGDPYLTNALDASDVPAHILFKNVEGEPTGITAGKDVTVVYHYVHEKKEIESQDKLHVTRTIHVTYPGTRLQGGQSEATIQQDVPFTVYWLTDLYTGQQLSARIVADAPVDTDHPGTGSWAEYTPVHIPGYTIKVDDNAGTKVPGVQVGPNDKDVTVEVTYVPVPQQIKFNVYDDTTKTQLLTDDEIKELEKQGILVTIPGVSDQVVIKGQVSDKLAALKSYYLAKGYKFVSDDLDQLADRYDNTDNATNNVAITDPNDDQVPQVVTLHIAHDIALDKQVKSVTRTINYYDENEHQLISDVHHPGITITEPGTKTQTVNFNRYAVYDKVTHELLGYASSDQVNGNALITTDGYIHDTDPNSVAGYVADGNFAEVDNYDLSKYGYTGPTDEQHQKMAQVASAAADVNKAQTIVNVYYQHATTNTENDKTITRTINVHKPTGQTEQVLQNADFHVVSVIDKVTGATVSTTVTTPDGKTDTWAQCSPMTIPGYGIQIEDTTDQNNKFALDSINQKTVAITDHNVVIDVNYLAQAQNVTVKYVDDDEGGKQVGTTTTLNEATDTTDTISVKVPENYVYNNRIDLDGKQVASNMAYTYTFQPGTHEVVIHLGHKIETSQETQSIKASQTVTYQGAGQQTPEPNVTSKDLDFTHTVKTDMVTNEKTYSAWTGNDYTFNKIISPNVRGYQPDMGVVGGAQVTLSELNSASPEQMAEYLKNGINFDYVVTYHANQQTVKVVYLDEDNNNEIVRYGNDINSSFGENVTVVPSLIANEEGKYYLKSTDPINHVVSDKDEDNVITIYLKHKHVQNTETSAPTRTINVHMPDGKVETTVQQLNFSRSVDTDLVTNAKTYSNWTITDEGTNADQANSSWNAFTAPELTGYQADTKAVQSKVIAHDTPNEIVDIHYQAEDRTVNVKYVDDDKLDADGNPTELPELTGTLTGKYDEYTTITPTIPENYQFKKVDNNPNLTQADQGYSYHFLVDGDTVVIHLGHEHMDVERSQTATQTIHYVDQDGNTIHPDQSQTLTFKQKGDKDLVTGEIVWDPAYQETLNFDKVASPAISGYQNPNPALVPGSGLTLNNDNFTADHNSEVTVVYEKVTEPATQTPGDNQPAEPNKDGNLTPDAPAATGKNTNNTARETENKDRKLPQTGDNEDDFAYAGFFSMILGLLGLGFLKKRD</sequence>
<proteinExistence type="predicted"/>
<feature type="compositionally biased region" description="Polar residues" evidence="5">
    <location>
        <begin position="124"/>
        <end position="151"/>
    </location>
</feature>
<evidence type="ECO:0000256" key="4">
    <source>
        <dbReference type="ARBA" id="ARBA00023088"/>
    </source>
</evidence>
<keyword evidence="2" id="KW-0964">Secreted</keyword>
<gene>
    <name evidence="8" type="ORF">D271_01632</name>
</gene>
<evidence type="ECO:0000256" key="6">
    <source>
        <dbReference type="SAM" id="Phobius"/>
    </source>
</evidence>
<dbReference type="EMBL" id="ANAG01000005">
    <property type="protein sequence ID" value="EKW99531.1"/>
    <property type="molecule type" value="Genomic_DNA"/>
</dbReference>
<dbReference type="Pfam" id="PF04650">
    <property type="entry name" value="YSIRK_signal"/>
    <property type="match status" value="1"/>
</dbReference>
<name>M5J5G5_9LACO</name>
<dbReference type="InterPro" id="IPR005877">
    <property type="entry name" value="YSIRK_signal_dom"/>
</dbReference>
<dbReference type="Proteomes" id="UP000011912">
    <property type="component" value="Unassembled WGS sequence"/>
</dbReference>
<evidence type="ECO:0000256" key="2">
    <source>
        <dbReference type="ARBA" id="ARBA00022525"/>
    </source>
</evidence>
<dbReference type="PROSITE" id="PS50847">
    <property type="entry name" value="GRAM_POS_ANCHORING"/>
    <property type="match status" value="1"/>
</dbReference>
<feature type="domain" description="Gram-positive cocci surface proteins LPxTG" evidence="7">
    <location>
        <begin position="2244"/>
        <end position="2276"/>
    </location>
</feature>
<dbReference type="Gene3D" id="2.60.40.4300">
    <property type="match status" value="6"/>
</dbReference>
<dbReference type="NCBIfam" id="TIGR01167">
    <property type="entry name" value="LPXTG_anchor"/>
    <property type="match status" value="1"/>
</dbReference>
<accession>M5J5G5</accession>
<keyword evidence="6" id="KW-0812">Transmembrane</keyword>
<feature type="compositionally biased region" description="Low complexity" evidence="5">
    <location>
        <begin position="85"/>
        <end position="123"/>
    </location>
</feature>
<evidence type="ECO:0000313" key="9">
    <source>
        <dbReference type="Proteomes" id="UP000011912"/>
    </source>
</evidence>
<dbReference type="PATRIC" id="fig|1227363.6.peg.317"/>
<comment type="caution">
    <text evidence="8">The sequence shown here is derived from an EMBL/GenBank/DDBJ whole genome shotgun (WGS) entry which is preliminary data.</text>
</comment>
<keyword evidence="6" id="KW-1133">Transmembrane helix</keyword>
<keyword evidence="3" id="KW-0732">Signal</keyword>
<reference evidence="8 9" key="1">
    <citation type="journal article" date="2013" name="Genome Announc.">
        <title>Genome Sequence of Lactobacillus saerimneri 30a (Formerly Lactobacillus sp. Strain 30a), a Reference Lactic Acid Bacterium Strain Producing Biogenic Amines.</title>
        <authorList>
            <person name="Romano A."/>
            <person name="Trip H."/>
            <person name="Campbell-Sills H."/>
            <person name="Bouchez O."/>
            <person name="Sherman D."/>
            <person name="Lolkema J.S."/>
            <person name="Lucas P.M."/>
        </authorList>
    </citation>
    <scope>NUCLEOTIDE SEQUENCE [LARGE SCALE GENOMIC DNA]</scope>
    <source>
        <strain evidence="8 9">30a</strain>
    </source>
</reference>
<evidence type="ECO:0000256" key="3">
    <source>
        <dbReference type="ARBA" id="ARBA00022729"/>
    </source>
</evidence>
<dbReference type="RefSeq" id="WP_009551791.1">
    <property type="nucleotide sequence ID" value="NZ_ANAG01000005.1"/>
</dbReference>
<feature type="region of interest" description="Disordered" evidence="5">
    <location>
        <begin position="2198"/>
        <end position="2249"/>
    </location>
</feature>
<keyword evidence="6" id="KW-0472">Membrane</keyword>
<evidence type="ECO:0000256" key="1">
    <source>
        <dbReference type="ARBA" id="ARBA00022512"/>
    </source>
</evidence>
<dbReference type="STRING" id="1227363.D271_01632"/>
<keyword evidence="9" id="KW-1185">Reference proteome</keyword>